<gene>
    <name evidence="1" type="ORF">EVAR_99465_1</name>
</gene>
<comment type="caution">
    <text evidence="1">The sequence shown here is derived from an EMBL/GenBank/DDBJ whole genome shotgun (WGS) entry which is preliminary data.</text>
</comment>
<dbReference type="Proteomes" id="UP000299102">
    <property type="component" value="Unassembled WGS sequence"/>
</dbReference>
<organism evidence="1 2">
    <name type="scientific">Eumeta variegata</name>
    <name type="common">Bagworm moth</name>
    <name type="synonym">Eumeta japonica</name>
    <dbReference type="NCBI Taxonomy" id="151549"/>
    <lineage>
        <taxon>Eukaryota</taxon>
        <taxon>Metazoa</taxon>
        <taxon>Ecdysozoa</taxon>
        <taxon>Arthropoda</taxon>
        <taxon>Hexapoda</taxon>
        <taxon>Insecta</taxon>
        <taxon>Pterygota</taxon>
        <taxon>Neoptera</taxon>
        <taxon>Endopterygota</taxon>
        <taxon>Lepidoptera</taxon>
        <taxon>Glossata</taxon>
        <taxon>Ditrysia</taxon>
        <taxon>Tineoidea</taxon>
        <taxon>Psychidae</taxon>
        <taxon>Oiketicinae</taxon>
        <taxon>Eumeta</taxon>
    </lineage>
</organism>
<keyword evidence="2" id="KW-1185">Reference proteome</keyword>
<accession>A0A4C1Z784</accession>
<reference evidence="1 2" key="1">
    <citation type="journal article" date="2019" name="Commun. Biol.">
        <title>The bagworm genome reveals a unique fibroin gene that provides high tensile strength.</title>
        <authorList>
            <person name="Kono N."/>
            <person name="Nakamura H."/>
            <person name="Ohtoshi R."/>
            <person name="Tomita M."/>
            <person name="Numata K."/>
            <person name="Arakawa K."/>
        </authorList>
    </citation>
    <scope>NUCLEOTIDE SEQUENCE [LARGE SCALE GENOMIC DNA]</scope>
</reference>
<sequence>MNFNLSQIKPLTQWLEGHVELSFPIATAFTAHYDPIHDNYSQQLPKRRDAQYELRENRSPGRVATYLGAVTPAPVATRNHRYTVTKC</sequence>
<dbReference type="EMBL" id="BGZK01001566">
    <property type="protein sequence ID" value="GBP82465.1"/>
    <property type="molecule type" value="Genomic_DNA"/>
</dbReference>
<dbReference type="AlphaFoldDB" id="A0A4C1Z784"/>
<protein>
    <submittedName>
        <fullName evidence="1">Uncharacterized protein</fullName>
    </submittedName>
</protein>
<evidence type="ECO:0000313" key="1">
    <source>
        <dbReference type="EMBL" id="GBP82465.1"/>
    </source>
</evidence>
<name>A0A4C1Z784_EUMVA</name>
<evidence type="ECO:0000313" key="2">
    <source>
        <dbReference type="Proteomes" id="UP000299102"/>
    </source>
</evidence>
<proteinExistence type="predicted"/>